<accession>A0A6N2S6R4</accession>
<feature type="transmembrane region" description="Helical" evidence="1">
    <location>
        <begin position="144"/>
        <end position="168"/>
    </location>
</feature>
<evidence type="ECO:0000313" key="2">
    <source>
        <dbReference type="EMBL" id="VYS87150.1"/>
    </source>
</evidence>
<organism evidence="2">
    <name type="scientific">Blautia hansenii</name>
    <name type="common">Ruminococcus hansenii</name>
    <dbReference type="NCBI Taxonomy" id="1322"/>
    <lineage>
        <taxon>Bacteria</taxon>
        <taxon>Bacillati</taxon>
        <taxon>Bacillota</taxon>
        <taxon>Clostridia</taxon>
        <taxon>Lachnospirales</taxon>
        <taxon>Lachnospiraceae</taxon>
        <taxon>Blautia</taxon>
    </lineage>
</organism>
<proteinExistence type="predicted"/>
<dbReference type="AlphaFoldDB" id="A0A6N2S6R4"/>
<feature type="transmembrane region" description="Helical" evidence="1">
    <location>
        <begin position="339"/>
        <end position="356"/>
    </location>
</feature>
<feature type="transmembrane region" description="Helical" evidence="1">
    <location>
        <begin position="377"/>
        <end position="398"/>
    </location>
</feature>
<sequence length="437" mass="50687">MVYTWSELFWIFYIYSFIGWCAGVIANALRRRRFVNTGFLNIPLCPIYGIMGVAYCIFLPELTNKIFFLFLGGCVIAFIVIVVTGAVLEKAFNRKWWDYSKRRFQFQGYLNFIHLLFFGVSAVICMRFINPLLVKLMSFIPGQILLILEIVFGVILLVDTICCVTTVLQIKHTIKTHKFVDYVQGVTENFGNVLTKKVQHRMEKAYPNIEKERIIETEEHKKESKVFAEGCCFYKIVGLFFIGAFLGDITETIFCRITAGRWMSRSSVVYGPFSIVWGLGCACLTAFLYKYKDKSDRYIFLYGTVLGGAYEYICSVFTELVFGTVFWDYSKIPFNLGGRINLLFCFFWGIAAVVWLKILYPVFSGWIEKLPKKGGKIIMWAAIVFMIINMLISALALYRYNDRIENPVPKNNLEKILDERFDDERMDRIYPNAKRGR</sequence>
<feature type="transmembrane region" description="Helical" evidence="1">
    <location>
        <begin position="267"/>
        <end position="289"/>
    </location>
</feature>
<feature type="transmembrane region" description="Helical" evidence="1">
    <location>
        <begin position="41"/>
        <end position="60"/>
    </location>
</feature>
<dbReference type="InterPro" id="IPR010540">
    <property type="entry name" value="CmpB_TMEM229"/>
</dbReference>
<reference evidence="2" key="1">
    <citation type="submission" date="2019-11" db="EMBL/GenBank/DDBJ databases">
        <authorList>
            <person name="Feng L."/>
        </authorList>
    </citation>
    <scope>NUCLEOTIDE SEQUENCE</scope>
    <source>
        <strain evidence="2">BhanseniiLFYP23</strain>
    </source>
</reference>
<dbReference type="EMBL" id="CACRSY010000007">
    <property type="protein sequence ID" value="VYS87150.1"/>
    <property type="molecule type" value="Genomic_DNA"/>
</dbReference>
<evidence type="ECO:0000256" key="1">
    <source>
        <dbReference type="SAM" id="Phobius"/>
    </source>
</evidence>
<dbReference type="Pfam" id="PF06541">
    <property type="entry name" value="ABC_trans_CmpB"/>
    <property type="match status" value="2"/>
</dbReference>
<keyword evidence="1" id="KW-0812">Transmembrane</keyword>
<name>A0A6N2S6R4_BLAHA</name>
<feature type="transmembrane region" description="Helical" evidence="1">
    <location>
        <begin position="301"/>
        <end position="327"/>
    </location>
</feature>
<gene>
    <name evidence="2" type="ORF">BHLFYP23_01888</name>
</gene>
<protein>
    <recommendedName>
        <fullName evidence="3">ABC-transporter type IV</fullName>
    </recommendedName>
</protein>
<keyword evidence="1" id="KW-1133">Transmembrane helix</keyword>
<dbReference type="RefSeq" id="WP_156342027.1">
    <property type="nucleotide sequence ID" value="NZ_CACRSY010000007.1"/>
</dbReference>
<evidence type="ECO:0008006" key="3">
    <source>
        <dbReference type="Google" id="ProtNLM"/>
    </source>
</evidence>
<feature type="transmembrane region" description="Helical" evidence="1">
    <location>
        <begin position="66"/>
        <end position="88"/>
    </location>
</feature>
<feature type="transmembrane region" description="Helical" evidence="1">
    <location>
        <begin position="109"/>
        <end position="129"/>
    </location>
</feature>
<feature type="transmembrane region" description="Helical" evidence="1">
    <location>
        <begin position="12"/>
        <end position="29"/>
    </location>
</feature>
<keyword evidence="1" id="KW-0472">Membrane</keyword>